<protein>
    <submittedName>
        <fullName evidence="1">Uncharacterized protein</fullName>
    </submittedName>
</protein>
<sequence>MKENSRNEYVREYIKDTYKTVKVYIREEDYPTIVEHMKNKGYTKISGYIKDLIEKDMSGTPGIQVNHNKGIVAGNIHGDINMK</sequence>
<reference evidence="1 2" key="1">
    <citation type="submission" date="2018-06" db="EMBL/GenBank/DDBJ databases">
        <authorList>
            <consortium name="Pathogen Informatics"/>
            <person name="Doyle S."/>
        </authorList>
    </citation>
    <scope>NUCLEOTIDE SEQUENCE [LARGE SCALE GENOMIC DNA]</scope>
    <source>
        <strain evidence="1 2">NCTC11224</strain>
    </source>
</reference>
<organism evidence="1 2">
    <name type="scientific">Enterocloster clostridioformis</name>
    <dbReference type="NCBI Taxonomy" id="1531"/>
    <lineage>
        <taxon>Bacteria</taxon>
        <taxon>Bacillati</taxon>
        <taxon>Bacillota</taxon>
        <taxon>Clostridia</taxon>
        <taxon>Lachnospirales</taxon>
        <taxon>Lachnospiraceae</taxon>
        <taxon>Enterocloster</taxon>
    </lineage>
</organism>
<gene>
    <name evidence="1" type="ORF">NCTC11224_03786</name>
</gene>
<dbReference type="RefSeq" id="WP_112482643.1">
    <property type="nucleotide sequence ID" value="NZ_JAIWZC010000001.1"/>
</dbReference>
<dbReference type="AlphaFoldDB" id="A0A2X2U944"/>
<name>A0A2X2U944_9FIRM</name>
<proteinExistence type="predicted"/>
<dbReference type="EMBL" id="UAVW01000016">
    <property type="protein sequence ID" value="SQB14732.1"/>
    <property type="molecule type" value="Genomic_DNA"/>
</dbReference>
<evidence type="ECO:0000313" key="2">
    <source>
        <dbReference type="Proteomes" id="UP000251853"/>
    </source>
</evidence>
<keyword evidence="2" id="KW-1185">Reference proteome</keyword>
<dbReference type="Proteomes" id="UP000251853">
    <property type="component" value="Unassembled WGS sequence"/>
</dbReference>
<evidence type="ECO:0000313" key="1">
    <source>
        <dbReference type="EMBL" id="SQB14732.1"/>
    </source>
</evidence>
<accession>A0A2X2U944</accession>